<evidence type="ECO:0000313" key="1">
    <source>
        <dbReference type="EMBL" id="KXB35701.1"/>
    </source>
</evidence>
<organism evidence="1 2">
    <name type="scientific">Atopobium deltae</name>
    <dbReference type="NCBI Taxonomy" id="1393034"/>
    <lineage>
        <taxon>Bacteria</taxon>
        <taxon>Bacillati</taxon>
        <taxon>Actinomycetota</taxon>
        <taxon>Coriobacteriia</taxon>
        <taxon>Coriobacteriales</taxon>
        <taxon>Atopobiaceae</taxon>
        <taxon>Atopobium</taxon>
    </lineage>
</organism>
<dbReference type="EMBL" id="LSCR01000001">
    <property type="protein sequence ID" value="KXB35701.1"/>
    <property type="molecule type" value="Genomic_DNA"/>
</dbReference>
<gene>
    <name evidence="1" type="ORF">HMPREF3192_00107</name>
</gene>
<accession>A0A133XXN7</accession>
<name>A0A133XXN7_9ACTN</name>
<sequence length="51" mass="5695">MQACDERNISVRKRCVSNGTPFFAEGAADGKPTILRNNPTIFSPMHAYIHM</sequence>
<reference evidence="2" key="1">
    <citation type="submission" date="2016-01" db="EMBL/GenBank/DDBJ databases">
        <authorList>
            <person name="Mitreva M."/>
            <person name="Pepin K.H."/>
            <person name="Mihindukulasuriya K.A."/>
            <person name="Fulton R."/>
            <person name="Fronick C."/>
            <person name="O'Laughlin M."/>
            <person name="Miner T."/>
            <person name="Herter B."/>
            <person name="Rosa B.A."/>
            <person name="Cordes M."/>
            <person name="Tomlinson C."/>
            <person name="Wollam A."/>
            <person name="Palsikar V.B."/>
            <person name="Mardis E.R."/>
            <person name="Wilson R.K."/>
        </authorList>
    </citation>
    <scope>NUCLEOTIDE SEQUENCE [LARGE SCALE GENOMIC DNA]</scope>
    <source>
        <strain evidence="2">DNF00019</strain>
    </source>
</reference>
<proteinExistence type="predicted"/>
<dbReference type="STRING" id="1393034.HMPREF3192_00107"/>
<protein>
    <submittedName>
        <fullName evidence="1">Uncharacterized protein</fullName>
    </submittedName>
</protein>
<dbReference type="PATRIC" id="fig|1393034.3.peg.102"/>
<keyword evidence="2" id="KW-1185">Reference proteome</keyword>
<dbReference type="Proteomes" id="UP000070675">
    <property type="component" value="Unassembled WGS sequence"/>
</dbReference>
<evidence type="ECO:0000313" key="2">
    <source>
        <dbReference type="Proteomes" id="UP000070675"/>
    </source>
</evidence>
<comment type="caution">
    <text evidence="1">The sequence shown here is derived from an EMBL/GenBank/DDBJ whole genome shotgun (WGS) entry which is preliminary data.</text>
</comment>
<dbReference type="AlphaFoldDB" id="A0A133XXN7"/>